<reference evidence="2 3" key="1">
    <citation type="submission" date="2020-08" db="EMBL/GenBank/DDBJ databases">
        <authorList>
            <person name="Kim C.M."/>
        </authorList>
    </citation>
    <scope>NUCLEOTIDE SEQUENCE [LARGE SCALE GENOMIC DNA]</scope>
    <source>
        <strain evidence="2 3">UL070</strain>
    </source>
</reference>
<dbReference type="Proteomes" id="UP000542720">
    <property type="component" value="Unassembled WGS sequence"/>
</dbReference>
<protein>
    <submittedName>
        <fullName evidence="2">Gluconate 2-dehydrogenase subunit 3 family protein</fullName>
    </submittedName>
</protein>
<dbReference type="RefSeq" id="WP_183088095.1">
    <property type="nucleotide sequence ID" value="NZ_JACJUD010000002.1"/>
</dbReference>
<evidence type="ECO:0000313" key="3">
    <source>
        <dbReference type="Proteomes" id="UP000542720"/>
    </source>
</evidence>
<sequence>MLRRQFLANTCVLLGGLTSSGLVNALAGGDKQLLSFPLNSHQARLCSVLSDLIIPRTDTPGAVDAKVPDFVESVVSDWYAPRERSIFLEGLAALDEHCLKAFCREFIKSEQAQQVACLQSFEAIAMEYAKAHPQPITPASVMGKGAIDQEAPFFTKLKELVVVGYYTSEAASNTEMQYLPVPGRYSGEADLKDSGGRQYIW</sequence>
<gene>
    <name evidence="2" type="ORF">H3H51_05765</name>
</gene>
<proteinExistence type="predicted"/>
<name>A0A7W4LK05_9GAMM</name>
<accession>A0A7W4LK05</accession>
<dbReference type="EMBL" id="JACJUD010000002">
    <property type="protein sequence ID" value="MBB2494518.1"/>
    <property type="molecule type" value="Genomic_DNA"/>
</dbReference>
<evidence type="ECO:0000313" key="2">
    <source>
        <dbReference type="EMBL" id="MBB2494518.1"/>
    </source>
</evidence>
<feature type="signal peptide" evidence="1">
    <location>
        <begin position="1"/>
        <end position="25"/>
    </location>
</feature>
<dbReference type="AlphaFoldDB" id="A0A7W4LK05"/>
<organism evidence="2 3">
    <name type="scientific">Aquipseudomonas ullengensis</name>
    <dbReference type="NCBI Taxonomy" id="2759166"/>
    <lineage>
        <taxon>Bacteria</taxon>
        <taxon>Pseudomonadati</taxon>
        <taxon>Pseudomonadota</taxon>
        <taxon>Gammaproteobacteria</taxon>
        <taxon>Pseudomonadales</taxon>
        <taxon>Pseudomonadaceae</taxon>
        <taxon>Aquipseudomonas</taxon>
    </lineage>
</organism>
<dbReference type="InterPro" id="IPR027056">
    <property type="entry name" value="Gluconate_2DH_su3"/>
</dbReference>
<feature type="chain" id="PRO_5031306431" evidence="1">
    <location>
        <begin position="26"/>
        <end position="201"/>
    </location>
</feature>
<evidence type="ECO:0000256" key="1">
    <source>
        <dbReference type="SAM" id="SignalP"/>
    </source>
</evidence>
<comment type="caution">
    <text evidence="2">The sequence shown here is derived from an EMBL/GenBank/DDBJ whole genome shotgun (WGS) entry which is preliminary data.</text>
</comment>
<dbReference type="Pfam" id="PF13618">
    <property type="entry name" value="Gluconate_2-dh3"/>
    <property type="match status" value="1"/>
</dbReference>
<keyword evidence="3" id="KW-1185">Reference proteome</keyword>
<keyword evidence="1" id="KW-0732">Signal</keyword>